<dbReference type="AlphaFoldDB" id="A0A2W1N1U1"/>
<dbReference type="OrthoDB" id="121633at2"/>
<keyword evidence="2" id="KW-1185">Reference proteome</keyword>
<protein>
    <submittedName>
        <fullName evidence="1">HPF/RaiA family ribosome-associated protein</fullName>
    </submittedName>
</protein>
<accession>A0A2W1N1U1</accession>
<dbReference type="Proteomes" id="UP000249248">
    <property type="component" value="Unassembled WGS sequence"/>
</dbReference>
<reference evidence="1 2" key="1">
    <citation type="submission" date="2018-06" db="EMBL/GenBank/DDBJ databases">
        <title>The draft genome sequence of Crocinitomix sp. SM1701.</title>
        <authorList>
            <person name="Zhang X."/>
        </authorList>
    </citation>
    <scope>NUCLEOTIDE SEQUENCE [LARGE SCALE GENOMIC DNA]</scope>
    <source>
        <strain evidence="1 2">SM1701</strain>
    </source>
</reference>
<name>A0A2W1N1U1_9FLAO</name>
<proteinExistence type="predicted"/>
<dbReference type="InterPro" id="IPR036567">
    <property type="entry name" value="RHF-like"/>
</dbReference>
<comment type="caution">
    <text evidence="1">The sequence shown here is derived from an EMBL/GenBank/DDBJ whole genome shotgun (WGS) entry which is preliminary data.</text>
</comment>
<evidence type="ECO:0000313" key="2">
    <source>
        <dbReference type="Proteomes" id="UP000249248"/>
    </source>
</evidence>
<dbReference type="Gene3D" id="3.30.160.100">
    <property type="entry name" value="Ribosome hibernation promotion factor-like"/>
    <property type="match status" value="1"/>
</dbReference>
<dbReference type="EMBL" id="QKSB01000003">
    <property type="protein sequence ID" value="PZE17530.1"/>
    <property type="molecule type" value="Genomic_DNA"/>
</dbReference>
<dbReference type="RefSeq" id="WP_111062491.1">
    <property type="nucleotide sequence ID" value="NZ_JBHUCU010000027.1"/>
</dbReference>
<sequence length="104" mass="11613">MLIEINTDKTIQWNGEQKKIQSTQIAKALERFESNITRIEVHLKDENGDKKGLDDMSCLLEARLEGKQPIAVSSQANSIDLAVLGAIHKMKAAIETIVGRRNNK</sequence>
<evidence type="ECO:0000313" key="1">
    <source>
        <dbReference type="EMBL" id="PZE17530.1"/>
    </source>
</evidence>
<gene>
    <name evidence="1" type="ORF">DNU06_06800</name>
</gene>
<organism evidence="1 2">
    <name type="scientific">Putridiphycobacter roseus</name>
    <dbReference type="NCBI Taxonomy" id="2219161"/>
    <lineage>
        <taxon>Bacteria</taxon>
        <taxon>Pseudomonadati</taxon>
        <taxon>Bacteroidota</taxon>
        <taxon>Flavobacteriia</taxon>
        <taxon>Flavobacteriales</taxon>
        <taxon>Crocinitomicaceae</taxon>
        <taxon>Putridiphycobacter</taxon>
    </lineage>
</organism>